<gene>
    <name evidence="2" type="ORF">J2787_000051</name>
</gene>
<sequence length="69" mass="8219">MSWTLPYFFLILTLILFAGISYLVMRLFKRWTQKSKYASYLNVLVFVSSFLVILFITFIIFLINLNLGR</sequence>
<keyword evidence="1" id="KW-1133">Transmembrane helix</keyword>
<dbReference type="Proteomes" id="UP001184861">
    <property type="component" value="Unassembled WGS sequence"/>
</dbReference>
<keyword evidence="1" id="KW-0812">Transmembrane</keyword>
<dbReference type="EMBL" id="JAVDQY010000001">
    <property type="protein sequence ID" value="MDR6524681.1"/>
    <property type="molecule type" value="Genomic_DNA"/>
</dbReference>
<keyword evidence="1" id="KW-0472">Membrane</keyword>
<organism evidence="2 3">
    <name type="scientific">Chryseobacterium rhizosphaerae</name>
    <dbReference type="NCBI Taxonomy" id="395937"/>
    <lineage>
        <taxon>Bacteria</taxon>
        <taxon>Pseudomonadati</taxon>
        <taxon>Bacteroidota</taxon>
        <taxon>Flavobacteriia</taxon>
        <taxon>Flavobacteriales</taxon>
        <taxon>Weeksellaceae</taxon>
        <taxon>Chryseobacterium group</taxon>
        <taxon>Chryseobacterium</taxon>
    </lineage>
</organism>
<name>A0AAE3Y711_9FLAO</name>
<reference evidence="2" key="1">
    <citation type="submission" date="2023-07" db="EMBL/GenBank/DDBJ databases">
        <title>Sorghum-associated microbial communities from plants grown in Nebraska, USA.</title>
        <authorList>
            <person name="Schachtman D."/>
        </authorList>
    </citation>
    <scope>NUCLEOTIDE SEQUENCE</scope>
    <source>
        <strain evidence="2">DS2360</strain>
    </source>
</reference>
<evidence type="ECO:0000313" key="3">
    <source>
        <dbReference type="Proteomes" id="UP001184861"/>
    </source>
</evidence>
<evidence type="ECO:0000313" key="2">
    <source>
        <dbReference type="EMBL" id="MDR6524681.1"/>
    </source>
</evidence>
<feature type="transmembrane region" description="Helical" evidence="1">
    <location>
        <begin position="6"/>
        <end position="28"/>
    </location>
</feature>
<dbReference type="AlphaFoldDB" id="A0AAE3Y711"/>
<proteinExistence type="predicted"/>
<evidence type="ECO:0000256" key="1">
    <source>
        <dbReference type="SAM" id="Phobius"/>
    </source>
</evidence>
<accession>A0AAE3Y711</accession>
<protein>
    <submittedName>
        <fullName evidence="2">Uncharacterized membrane protein YidH (DUF202 family)</fullName>
    </submittedName>
</protein>
<feature type="transmembrane region" description="Helical" evidence="1">
    <location>
        <begin position="40"/>
        <end position="63"/>
    </location>
</feature>
<comment type="caution">
    <text evidence="2">The sequence shown here is derived from an EMBL/GenBank/DDBJ whole genome shotgun (WGS) entry which is preliminary data.</text>
</comment>